<dbReference type="PANTHER" id="PTHR43527:SF2">
    <property type="entry name" value="4-DIPHOSPHOCYTIDYL-2-C-METHYL-D-ERYTHRITOL KINASE, CHLOROPLASTIC"/>
    <property type="match status" value="1"/>
</dbReference>
<dbReference type="KEGG" id="nsn:EXE58_11570"/>
<evidence type="ECO:0000256" key="1">
    <source>
        <dbReference type="ARBA" id="ARBA00009684"/>
    </source>
</evidence>
<feature type="active site" evidence="9">
    <location>
        <position position="14"/>
    </location>
</feature>
<dbReference type="GO" id="GO:0005524">
    <property type="term" value="F:ATP binding"/>
    <property type="evidence" value="ECO:0007669"/>
    <property type="project" value="UniProtKB-UniRule"/>
</dbReference>
<feature type="domain" description="GHMP kinase C-terminal" evidence="11">
    <location>
        <begin position="211"/>
        <end position="284"/>
    </location>
</feature>
<accession>A0A4P7IFJ1</accession>
<evidence type="ECO:0000256" key="5">
    <source>
        <dbReference type="ARBA" id="ARBA00022741"/>
    </source>
</evidence>
<evidence type="ECO:0000259" key="10">
    <source>
        <dbReference type="Pfam" id="PF00288"/>
    </source>
</evidence>
<dbReference type="PIRSF" id="PIRSF010376">
    <property type="entry name" value="IspE"/>
    <property type="match status" value="1"/>
</dbReference>
<dbReference type="Gene3D" id="3.30.70.890">
    <property type="entry name" value="GHMP kinase, C-terminal domain"/>
    <property type="match status" value="1"/>
</dbReference>
<dbReference type="RefSeq" id="WP_135268026.1">
    <property type="nucleotide sequence ID" value="NZ_CP038436.1"/>
</dbReference>
<keyword evidence="6 9" id="KW-0418">Kinase</keyword>
<reference evidence="12 13" key="1">
    <citation type="submission" date="2019-03" db="EMBL/GenBank/DDBJ databases">
        <title>Three New Species of Nocardioides, Nocardioides euryhalodurans sp. nov., Nocardioides seonyuensis sp. nov. and Nocardioides eburneoflavus sp. nov. Iolated from Soil.</title>
        <authorList>
            <person name="Roh S.G."/>
            <person name="Lee C."/>
            <person name="Kim M.-K."/>
            <person name="Kim S.B."/>
        </authorList>
    </citation>
    <scope>NUCLEOTIDE SEQUENCE [LARGE SCALE GENOMIC DNA]</scope>
    <source>
        <strain evidence="12 13">MMS17-SY207-3</strain>
    </source>
</reference>
<dbReference type="Gene3D" id="3.30.230.10">
    <property type="match status" value="1"/>
</dbReference>
<dbReference type="InterPro" id="IPR036554">
    <property type="entry name" value="GHMP_kinase_C_sf"/>
</dbReference>
<keyword evidence="13" id="KW-1185">Reference proteome</keyword>
<name>A0A4P7IFJ1_9ACTN</name>
<dbReference type="Pfam" id="PF00288">
    <property type="entry name" value="GHMP_kinases_N"/>
    <property type="match status" value="1"/>
</dbReference>
<comment type="pathway">
    <text evidence="9">Isoprenoid biosynthesis; isopentenyl diphosphate biosynthesis via DXP pathway; isopentenyl diphosphate from 1-deoxy-D-xylulose 5-phosphate: step 3/6.</text>
</comment>
<gene>
    <name evidence="9" type="primary">ispE</name>
    <name evidence="12" type="ORF">EXE58_11570</name>
</gene>
<dbReference type="InterPro" id="IPR006204">
    <property type="entry name" value="GHMP_kinase_N_dom"/>
</dbReference>
<dbReference type="OrthoDB" id="3173073at2"/>
<dbReference type="Proteomes" id="UP000294853">
    <property type="component" value="Chromosome"/>
</dbReference>
<keyword evidence="9" id="KW-0414">Isoprene biosynthesis</keyword>
<dbReference type="SUPFAM" id="SSF55060">
    <property type="entry name" value="GHMP Kinase, C-terminal domain"/>
    <property type="match status" value="1"/>
</dbReference>
<keyword evidence="5 9" id="KW-0547">Nucleotide-binding</keyword>
<evidence type="ECO:0000313" key="12">
    <source>
        <dbReference type="EMBL" id="QBX56035.1"/>
    </source>
</evidence>
<dbReference type="InterPro" id="IPR004424">
    <property type="entry name" value="IspE"/>
</dbReference>
<protein>
    <recommendedName>
        <fullName evidence="3 9">4-diphosphocytidyl-2-C-methyl-D-erythritol kinase</fullName>
        <shortName evidence="9">CMK</shortName>
        <ecNumber evidence="2 9">2.7.1.148</ecNumber>
    </recommendedName>
    <alternativeName>
        <fullName evidence="8 9">4-(cytidine-5'-diphospho)-2-C-methyl-D-erythritol kinase</fullName>
    </alternativeName>
</protein>
<evidence type="ECO:0000256" key="4">
    <source>
        <dbReference type="ARBA" id="ARBA00022679"/>
    </source>
</evidence>
<evidence type="ECO:0000256" key="7">
    <source>
        <dbReference type="ARBA" id="ARBA00022840"/>
    </source>
</evidence>
<feature type="binding site" evidence="9">
    <location>
        <begin position="102"/>
        <end position="112"/>
    </location>
    <ligand>
        <name>ATP</name>
        <dbReference type="ChEBI" id="CHEBI:30616"/>
    </ligand>
</feature>
<dbReference type="EMBL" id="CP038436">
    <property type="protein sequence ID" value="QBX56035.1"/>
    <property type="molecule type" value="Genomic_DNA"/>
</dbReference>
<dbReference type="Pfam" id="PF08544">
    <property type="entry name" value="GHMP_kinases_C"/>
    <property type="match status" value="1"/>
</dbReference>
<comment type="function">
    <text evidence="9">Catalyzes the phosphorylation of the position 2 hydroxy group of 4-diphosphocytidyl-2C-methyl-D-erythritol.</text>
</comment>
<dbReference type="NCBIfam" id="NF002870">
    <property type="entry name" value="PRK03188.1"/>
    <property type="match status" value="1"/>
</dbReference>
<dbReference type="InterPro" id="IPR013750">
    <property type="entry name" value="GHMP_kinase_C_dom"/>
</dbReference>
<evidence type="ECO:0000259" key="11">
    <source>
        <dbReference type="Pfam" id="PF08544"/>
    </source>
</evidence>
<evidence type="ECO:0000256" key="3">
    <source>
        <dbReference type="ARBA" id="ARBA00017473"/>
    </source>
</evidence>
<comment type="catalytic activity">
    <reaction evidence="9">
        <text>4-CDP-2-C-methyl-D-erythritol + ATP = 4-CDP-2-C-methyl-D-erythritol 2-phosphate + ADP + H(+)</text>
        <dbReference type="Rhea" id="RHEA:18437"/>
        <dbReference type="ChEBI" id="CHEBI:15378"/>
        <dbReference type="ChEBI" id="CHEBI:30616"/>
        <dbReference type="ChEBI" id="CHEBI:57823"/>
        <dbReference type="ChEBI" id="CHEBI:57919"/>
        <dbReference type="ChEBI" id="CHEBI:456216"/>
        <dbReference type="EC" id="2.7.1.148"/>
    </reaction>
</comment>
<evidence type="ECO:0000256" key="8">
    <source>
        <dbReference type="ARBA" id="ARBA00032554"/>
    </source>
</evidence>
<dbReference type="InterPro" id="IPR020568">
    <property type="entry name" value="Ribosomal_Su5_D2-typ_SF"/>
</dbReference>
<comment type="similarity">
    <text evidence="1 9">Belongs to the GHMP kinase family. IspE subfamily.</text>
</comment>
<dbReference type="NCBIfam" id="TIGR00154">
    <property type="entry name" value="ispE"/>
    <property type="match status" value="1"/>
</dbReference>
<dbReference type="GO" id="GO:0016114">
    <property type="term" value="P:terpenoid biosynthetic process"/>
    <property type="evidence" value="ECO:0007669"/>
    <property type="project" value="UniProtKB-UniRule"/>
</dbReference>
<keyword evidence="4 9" id="KW-0808">Transferase</keyword>
<feature type="domain" description="GHMP kinase N-terminal" evidence="10">
    <location>
        <begin position="74"/>
        <end position="152"/>
    </location>
</feature>
<proteinExistence type="inferred from homology"/>
<evidence type="ECO:0000256" key="2">
    <source>
        <dbReference type="ARBA" id="ARBA00012052"/>
    </source>
</evidence>
<dbReference type="SUPFAM" id="SSF54211">
    <property type="entry name" value="Ribosomal protein S5 domain 2-like"/>
    <property type="match status" value="1"/>
</dbReference>
<dbReference type="HAMAP" id="MF_00061">
    <property type="entry name" value="IspE"/>
    <property type="match status" value="1"/>
</dbReference>
<dbReference type="AlphaFoldDB" id="A0A4P7IFJ1"/>
<dbReference type="PANTHER" id="PTHR43527">
    <property type="entry name" value="4-DIPHOSPHOCYTIDYL-2-C-METHYL-D-ERYTHRITOL KINASE, CHLOROPLASTIC"/>
    <property type="match status" value="1"/>
</dbReference>
<dbReference type="GO" id="GO:0019288">
    <property type="term" value="P:isopentenyl diphosphate biosynthetic process, methylerythritol 4-phosphate pathway"/>
    <property type="evidence" value="ECO:0007669"/>
    <property type="project" value="UniProtKB-UniRule"/>
</dbReference>
<feature type="active site" evidence="9">
    <location>
        <position position="144"/>
    </location>
</feature>
<evidence type="ECO:0000256" key="6">
    <source>
        <dbReference type="ARBA" id="ARBA00022777"/>
    </source>
</evidence>
<evidence type="ECO:0000313" key="13">
    <source>
        <dbReference type="Proteomes" id="UP000294853"/>
    </source>
</evidence>
<organism evidence="12 13">
    <name type="scientific">Nocardioides seonyuensis</name>
    <dbReference type="NCBI Taxonomy" id="2518371"/>
    <lineage>
        <taxon>Bacteria</taxon>
        <taxon>Bacillati</taxon>
        <taxon>Actinomycetota</taxon>
        <taxon>Actinomycetes</taxon>
        <taxon>Propionibacteriales</taxon>
        <taxon>Nocardioidaceae</taxon>
        <taxon>Nocardioides</taxon>
    </lineage>
</organism>
<evidence type="ECO:0000256" key="9">
    <source>
        <dbReference type="HAMAP-Rule" id="MF_00061"/>
    </source>
</evidence>
<dbReference type="InterPro" id="IPR014721">
    <property type="entry name" value="Ribsml_uS5_D2-typ_fold_subgr"/>
</dbReference>
<keyword evidence="7 9" id="KW-0067">ATP-binding</keyword>
<dbReference type="GO" id="GO:0050515">
    <property type="term" value="F:4-(cytidine 5'-diphospho)-2-C-methyl-D-erythritol kinase activity"/>
    <property type="evidence" value="ECO:0007669"/>
    <property type="project" value="UniProtKB-UniRule"/>
</dbReference>
<sequence length="312" mass="32244">MSAGRPTTVRAAAKVNLHLGVGAPREDGFHPLDTVYQAVSLYDDVLATAAEESSLELLTADHVDGAGVPLGGDNIIDRAAELLGAHHGRELTTRIHLTKSIPVAGGMAGGSADAAAALVALDRAHDLRTSDHDLLAIAAELGSDVPFALIGGTAQGLGRGELVTPVADNGEWWWVVAPSDGEGLSTPAVYRRFDELRPDAPATPEDPTELLDALATGEPLRLARSLHNDLQEAALDLRPELGDLLDLGERAGALRGIVSGSGPTCVFLCESRAGAMATAEALRAERDVVLLACGPVAGAHVLLDQAGATWPT</sequence>
<dbReference type="EC" id="2.7.1.148" evidence="2 9"/>
<dbReference type="UniPathway" id="UPA00056">
    <property type="reaction ID" value="UER00094"/>
</dbReference>